<dbReference type="InterPro" id="IPR050229">
    <property type="entry name" value="GlpE_sulfurtransferase"/>
</dbReference>
<reference evidence="3" key="1">
    <citation type="submission" date="2020-08" db="EMBL/GenBank/DDBJ databases">
        <title>Pontibacter sp. SD6 16S ribosomal RNA gene Genome sequencing and assembly.</title>
        <authorList>
            <person name="Kang M."/>
        </authorList>
    </citation>
    <scope>NUCLEOTIDE SEQUENCE</scope>
    <source>
        <strain evidence="3">SD6</strain>
    </source>
</reference>
<dbReference type="Proteomes" id="UP000603640">
    <property type="component" value="Unassembled WGS sequence"/>
</dbReference>
<evidence type="ECO:0000259" key="2">
    <source>
        <dbReference type="PROSITE" id="PS50206"/>
    </source>
</evidence>
<dbReference type="EMBL" id="JACRVF010000005">
    <property type="protein sequence ID" value="MBC5994414.1"/>
    <property type="molecule type" value="Genomic_DNA"/>
</dbReference>
<dbReference type="SMART" id="SM00450">
    <property type="entry name" value="RHOD"/>
    <property type="match status" value="1"/>
</dbReference>
<accession>A0A923N8Z9</accession>
<feature type="domain" description="Rhodanese" evidence="2">
    <location>
        <begin position="54"/>
        <end position="143"/>
    </location>
</feature>
<dbReference type="InterPro" id="IPR036873">
    <property type="entry name" value="Rhodanese-like_dom_sf"/>
</dbReference>
<gene>
    <name evidence="3" type="ORF">H8S84_16315</name>
</gene>
<dbReference type="SUPFAM" id="SSF52821">
    <property type="entry name" value="Rhodanese/Cell cycle control phosphatase"/>
    <property type="match status" value="1"/>
</dbReference>
<dbReference type="NCBIfam" id="NF045521">
    <property type="entry name" value="rhoda_near_glyco"/>
    <property type="match status" value="1"/>
</dbReference>
<dbReference type="PANTHER" id="PTHR43031">
    <property type="entry name" value="FAD-DEPENDENT OXIDOREDUCTASE"/>
    <property type="match status" value="1"/>
</dbReference>
<dbReference type="Pfam" id="PF00581">
    <property type="entry name" value="Rhodanese"/>
    <property type="match status" value="1"/>
</dbReference>
<keyword evidence="4" id="KW-1185">Reference proteome</keyword>
<dbReference type="PROSITE" id="PS50206">
    <property type="entry name" value="RHODANESE_3"/>
    <property type="match status" value="1"/>
</dbReference>
<name>A0A923N8Z9_9BACT</name>
<sequence length="170" mass="19417">MSKKLTVLFVFAYLFLLKACGQTSDKAYYTMLKGLYQNTIPLIKPAALHQKLTQQQQFILLDARSKQEFAVSHLPKAQYIGYEDFEQGQLQGIPKDANVVVYCTVGYRSEKIGEKLKQAGYKNVYNLYGGIFEWINSGYAVHDAKGTTPKVHVYSRSWGVWLKKGEKVYE</sequence>
<dbReference type="PANTHER" id="PTHR43031:SF16">
    <property type="entry name" value="OXIDOREDUCTASE"/>
    <property type="match status" value="1"/>
</dbReference>
<dbReference type="RefSeq" id="WP_187068443.1">
    <property type="nucleotide sequence ID" value="NZ_JACRVF010000005.1"/>
</dbReference>
<dbReference type="InterPro" id="IPR001763">
    <property type="entry name" value="Rhodanese-like_dom"/>
</dbReference>
<evidence type="ECO:0000256" key="1">
    <source>
        <dbReference type="SAM" id="SignalP"/>
    </source>
</evidence>
<proteinExistence type="predicted"/>
<protein>
    <submittedName>
        <fullName evidence="3">Rhodanese-like domain-containing protein</fullName>
    </submittedName>
</protein>
<evidence type="ECO:0000313" key="4">
    <source>
        <dbReference type="Proteomes" id="UP000603640"/>
    </source>
</evidence>
<evidence type="ECO:0000313" key="3">
    <source>
        <dbReference type="EMBL" id="MBC5994414.1"/>
    </source>
</evidence>
<dbReference type="CDD" id="cd00158">
    <property type="entry name" value="RHOD"/>
    <property type="match status" value="1"/>
</dbReference>
<keyword evidence="1" id="KW-0732">Signal</keyword>
<comment type="caution">
    <text evidence="3">The sequence shown here is derived from an EMBL/GenBank/DDBJ whole genome shotgun (WGS) entry which is preliminary data.</text>
</comment>
<dbReference type="AlphaFoldDB" id="A0A923N8Z9"/>
<feature type="signal peptide" evidence="1">
    <location>
        <begin position="1"/>
        <end position="19"/>
    </location>
</feature>
<dbReference type="Gene3D" id="3.40.250.10">
    <property type="entry name" value="Rhodanese-like domain"/>
    <property type="match status" value="1"/>
</dbReference>
<feature type="chain" id="PRO_5038102311" evidence="1">
    <location>
        <begin position="20"/>
        <end position="170"/>
    </location>
</feature>
<organism evidence="3 4">
    <name type="scientific">Pontibacter cellulosilyticus</name>
    <dbReference type="NCBI Taxonomy" id="1720253"/>
    <lineage>
        <taxon>Bacteria</taxon>
        <taxon>Pseudomonadati</taxon>
        <taxon>Bacteroidota</taxon>
        <taxon>Cytophagia</taxon>
        <taxon>Cytophagales</taxon>
        <taxon>Hymenobacteraceae</taxon>
        <taxon>Pontibacter</taxon>
    </lineage>
</organism>